<dbReference type="EMBL" id="JAAIUW010000006">
    <property type="protein sequence ID" value="KAF7827862.1"/>
    <property type="molecule type" value="Genomic_DNA"/>
</dbReference>
<proteinExistence type="predicted"/>
<reference evidence="5" key="1">
    <citation type="submission" date="2020-09" db="EMBL/GenBank/DDBJ databases">
        <title>Genome-Enabled Discovery of Anthraquinone Biosynthesis in Senna tora.</title>
        <authorList>
            <person name="Kang S.-H."/>
            <person name="Pandey R.P."/>
            <person name="Lee C.-M."/>
            <person name="Sim J.-S."/>
            <person name="Jeong J.-T."/>
            <person name="Choi B.-S."/>
            <person name="Jung M."/>
            <person name="Ginzburg D."/>
            <person name="Zhao K."/>
            <person name="Won S.Y."/>
            <person name="Oh T.-J."/>
            <person name="Yu Y."/>
            <person name="Kim N.-H."/>
            <person name="Lee O.R."/>
            <person name="Lee T.-H."/>
            <person name="Bashyal P."/>
            <person name="Kim T.-S."/>
            <person name="Lee W.-H."/>
            <person name="Kawkins C."/>
            <person name="Kim C.-K."/>
            <person name="Kim J.S."/>
            <person name="Ahn B.O."/>
            <person name="Rhee S.Y."/>
            <person name="Sohng J.K."/>
        </authorList>
    </citation>
    <scope>NUCLEOTIDE SEQUENCE</scope>
    <source>
        <tissue evidence="5">Leaf</tissue>
    </source>
</reference>
<name>A0A834TUR4_9FABA</name>
<organism evidence="5 6">
    <name type="scientific">Senna tora</name>
    <dbReference type="NCBI Taxonomy" id="362788"/>
    <lineage>
        <taxon>Eukaryota</taxon>
        <taxon>Viridiplantae</taxon>
        <taxon>Streptophyta</taxon>
        <taxon>Embryophyta</taxon>
        <taxon>Tracheophyta</taxon>
        <taxon>Spermatophyta</taxon>
        <taxon>Magnoliopsida</taxon>
        <taxon>eudicotyledons</taxon>
        <taxon>Gunneridae</taxon>
        <taxon>Pentapetalae</taxon>
        <taxon>rosids</taxon>
        <taxon>fabids</taxon>
        <taxon>Fabales</taxon>
        <taxon>Fabaceae</taxon>
        <taxon>Caesalpinioideae</taxon>
        <taxon>Cassia clade</taxon>
        <taxon>Senna</taxon>
    </lineage>
</organism>
<dbReference type="InterPro" id="IPR036291">
    <property type="entry name" value="NAD(P)-bd_dom_sf"/>
</dbReference>
<dbReference type="AlphaFoldDB" id="A0A834TUR4"/>
<dbReference type="InterPro" id="IPR045312">
    <property type="entry name" value="PCBER-like"/>
</dbReference>
<dbReference type="SUPFAM" id="SSF51735">
    <property type="entry name" value="NAD(P)-binding Rossmann-fold domains"/>
    <property type="match status" value="1"/>
</dbReference>
<evidence type="ECO:0000313" key="6">
    <source>
        <dbReference type="Proteomes" id="UP000634136"/>
    </source>
</evidence>
<dbReference type="OrthoDB" id="419598at2759"/>
<evidence type="ECO:0000256" key="2">
    <source>
        <dbReference type="ARBA" id="ARBA00023002"/>
    </source>
</evidence>
<feature type="domain" description="NmrA-like" evidence="4">
    <location>
        <begin position="13"/>
        <end position="309"/>
    </location>
</feature>
<dbReference type="GO" id="GO:0016491">
    <property type="term" value="F:oxidoreductase activity"/>
    <property type="evidence" value="ECO:0007669"/>
    <property type="project" value="UniProtKB-KW"/>
</dbReference>
<keyword evidence="2" id="KW-0560">Oxidoreductase</keyword>
<keyword evidence="1" id="KW-0521">NADP</keyword>
<dbReference type="InterPro" id="IPR050608">
    <property type="entry name" value="NmrA-type/Isoflavone_red_sf"/>
</dbReference>
<accession>A0A834TUR4</accession>
<sequence length="373" mass="41661">MTPLPNTPAPANKTRVLMAGGTGFIGEFVARASVDAGFDTFLLIRPCPTTTYKQALIKEFQEKGATLIHGVINDKELMEKILKEHEIEIVISLVGGRDLLDQLILVEAMKSIKTIKRYIPSEFGHDVDRATPVEPGLRMYKQKRTVRRAVEECGIPYTYICSNSIASWPYYDNSHPAQLPPPLDHMHIYGDGSVKAYFVDGNDIGRLAIKAASDIRTLNKIVHFRPQSNYYSMNELASLWENKIGRTIPRVTISEDLLLALAAENIEPDSVVASLTHDIFIKGCHNYNSDDPKEVDIGTLFPEETFRSLEDCFEDFAQLVREKKTNDYDDGDHINGNLKGTKNDDGVKGTKNGHNENNLKGIMKGDGVTHNKI</sequence>
<dbReference type="Pfam" id="PF05368">
    <property type="entry name" value="NmrA"/>
    <property type="match status" value="1"/>
</dbReference>
<evidence type="ECO:0000256" key="1">
    <source>
        <dbReference type="ARBA" id="ARBA00022857"/>
    </source>
</evidence>
<dbReference type="Proteomes" id="UP000634136">
    <property type="component" value="Unassembled WGS sequence"/>
</dbReference>
<gene>
    <name evidence="5" type="ORF">G2W53_019026</name>
</gene>
<dbReference type="PANTHER" id="PTHR43349">
    <property type="entry name" value="PINORESINOL REDUCTASE-RELATED"/>
    <property type="match status" value="1"/>
</dbReference>
<comment type="caution">
    <text evidence="5">The sequence shown here is derived from an EMBL/GenBank/DDBJ whole genome shotgun (WGS) entry which is preliminary data.</text>
</comment>
<evidence type="ECO:0000259" key="4">
    <source>
        <dbReference type="Pfam" id="PF05368"/>
    </source>
</evidence>
<evidence type="ECO:0000313" key="5">
    <source>
        <dbReference type="EMBL" id="KAF7827862.1"/>
    </source>
</evidence>
<dbReference type="Gene3D" id="3.90.25.10">
    <property type="entry name" value="UDP-galactose 4-epimerase, domain 1"/>
    <property type="match status" value="1"/>
</dbReference>
<feature type="region of interest" description="Disordered" evidence="3">
    <location>
        <begin position="331"/>
        <end position="373"/>
    </location>
</feature>
<dbReference type="CDD" id="cd05259">
    <property type="entry name" value="PCBER_SDR_a"/>
    <property type="match status" value="1"/>
</dbReference>
<dbReference type="Gene3D" id="3.40.50.720">
    <property type="entry name" value="NAD(P)-binding Rossmann-like Domain"/>
    <property type="match status" value="1"/>
</dbReference>
<dbReference type="InterPro" id="IPR008030">
    <property type="entry name" value="NmrA-like"/>
</dbReference>
<evidence type="ECO:0000256" key="3">
    <source>
        <dbReference type="SAM" id="MobiDB-lite"/>
    </source>
</evidence>
<protein>
    <submittedName>
        <fullName evidence="5">Leucoanthocyanidin reductase</fullName>
    </submittedName>
</protein>
<keyword evidence="6" id="KW-1185">Reference proteome</keyword>
<dbReference type="GO" id="GO:0009807">
    <property type="term" value="P:lignan biosynthetic process"/>
    <property type="evidence" value="ECO:0007669"/>
    <property type="project" value="UniProtKB-ARBA"/>
</dbReference>
<dbReference type="PANTHER" id="PTHR43349:SF16">
    <property type="entry name" value="LEUCANTHOCYANIDIN REDUCTASE"/>
    <property type="match status" value="1"/>
</dbReference>